<keyword evidence="3" id="KW-1185">Reference proteome</keyword>
<reference evidence="2 3" key="1">
    <citation type="journal article" date="2021" name="BMC Genomics">
        <title>Datura genome reveals duplications of psychoactive alkaloid biosynthetic genes and high mutation rate following tissue culture.</title>
        <authorList>
            <person name="Rajewski A."/>
            <person name="Carter-House D."/>
            <person name="Stajich J."/>
            <person name="Litt A."/>
        </authorList>
    </citation>
    <scope>NUCLEOTIDE SEQUENCE [LARGE SCALE GENOMIC DNA]</scope>
    <source>
        <strain evidence="2">AR-01</strain>
    </source>
</reference>
<feature type="compositionally biased region" description="Polar residues" evidence="1">
    <location>
        <begin position="38"/>
        <end position="47"/>
    </location>
</feature>
<evidence type="ECO:0000313" key="3">
    <source>
        <dbReference type="Proteomes" id="UP000823775"/>
    </source>
</evidence>
<proteinExistence type="predicted"/>
<organism evidence="2 3">
    <name type="scientific">Datura stramonium</name>
    <name type="common">Jimsonweed</name>
    <name type="synonym">Common thornapple</name>
    <dbReference type="NCBI Taxonomy" id="4076"/>
    <lineage>
        <taxon>Eukaryota</taxon>
        <taxon>Viridiplantae</taxon>
        <taxon>Streptophyta</taxon>
        <taxon>Embryophyta</taxon>
        <taxon>Tracheophyta</taxon>
        <taxon>Spermatophyta</taxon>
        <taxon>Magnoliopsida</taxon>
        <taxon>eudicotyledons</taxon>
        <taxon>Gunneridae</taxon>
        <taxon>Pentapetalae</taxon>
        <taxon>asterids</taxon>
        <taxon>lamiids</taxon>
        <taxon>Solanales</taxon>
        <taxon>Solanaceae</taxon>
        <taxon>Solanoideae</taxon>
        <taxon>Datureae</taxon>
        <taxon>Datura</taxon>
    </lineage>
</organism>
<protein>
    <submittedName>
        <fullName evidence="2">Uncharacterized protein</fullName>
    </submittedName>
</protein>
<sequence length="111" mass="11795">MAKKHVCSSASQSKAPVAWGAGHGTTLGGSRTRAHPTRAQTRTQANPQPEIVNAIQPRFATPQRVQEQVVQDAPLTVPTVVPTIALPIDVVMRLLNVLEELVPNHGGLPIA</sequence>
<accession>A0ABS8UVS0</accession>
<comment type="caution">
    <text evidence="2">The sequence shown here is derived from an EMBL/GenBank/DDBJ whole genome shotgun (WGS) entry which is preliminary data.</text>
</comment>
<name>A0ABS8UVS0_DATST</name>
<evidence type="ECO:0000313" key="2">
    <source>
        <dbReference type="EMBL" id="MCD9638108.1"/>
    </source>
</evidence>
<gene>
    <name evidence="2" type="ORF">HAX54_021818</name>
</gene>
<dbReference type="EMBL" id="JACEIK010002619">
    <property type="protein sequence ID" value="MCD9638108.1"/>
    <property type="molecule type" value="Genomic_DNA"/>
</dbReference>
<feature type="region of interest" description="Disordered" evidence="1">
    <location>
        <begin position="1"/>
        <end position="51"/>
    </location>
</feature>
<dbReference type="Proteomes" id="UP000823775">
    <property type="component" value="Unassembled WGS sequence"/>
</dbReference>
<evidence type="ECO:0000256" key="1">
    <source>
        <dbReference type="SAM" id="MobiDB-lite"/>
    </source>
</evidence>